<evidence type="ECO:0000313" key="2">
    <source>
        <dbReference type="Proteomes" id="UP001331761"/>
    </source>
</evidence>
<comment type="caution">
    <text evidence="1">The sequence shown here is derived from an EMBL/GenBank/DDBJ whole genome shotgun (WGS) entry which is preliminary data.</text>
</comment>
<dbReference type="Proteomes" id="UP001331761">
    <property type="component" value="Unassembled WGS sequence"/>
</dbReference>
<proteinExistence type="predicted"/>
<reference evidence="1 2" key="1">
    <citation type="submission" date="2019-10" db="EMBL/GenBank/DDBJ databases">
        <title>Assembly and Annotation for the nematode Trichostrongylus colubriformis.</title>
        <authorList>
            <person name="Martin J."/>
        </authorList>
    </citation>
    <scope>NUCLEOTIDE SEQUENCE [LARGE SCALE GENOMIC DNA]</scope>
    <source>
        <strain evidence="1">G859</strain>
        <tissue evidence="1">Whole worm</tissue>
    </source>
</reference>
<evidence type="ECO:0000313" key="1">
    <source>
        <dbReference type="EMBL" id="KAK5982455.1"/>
    </source>
</evidence>
<name>A0AAN8FQY9_TRICO</name>
<dbReference type="EMBL" id="WIXE01005089">
    <property type="protein sequence ID" value="KAK5982455.1"/>
    <property type="molecule type" value="Genomic_DNA"/>
</dbReference>
<accession>A0AAN8FQY9</accession>
<sequence>KRCWLRLVISDRLIPYIPVEIRYYEDDVNYQHELLEAIDHFRPKGQKRMTYNTTLEREAKEASLEPYVHRFNVTVPISKRKINEDPVFVFKRALKSIRNEVTAMWNLTSTYQIGCDVNAYKDSLFLLNILCIFE</sequence>
<keyword evidence="2" id="KW-1185">Reference proteome</keyword>
<gene>
    <name evidence="1" type="ORF">GCK32_017824</name>
</gene>
<organism evidence="1 2">
    <name type="scientific">Trichostrongylus colubriformis</name>
    <name type="common">Black scour worm</name>
    <dbReference type="NCBI Taxonomy" id="6319"/>
    <lineage>
        <taxon>Eukaryota</taxon>
        <taxon>Metazoa</taxon>
        <taxon>Ecdysozoa</taxon>
        <taxon>Nematoda</taxon>
        <taxon>Chromadorea</taxon>
        <taxon>Rhabditida</taxon>
        <taxon>Rhabditina</taxon>
        <taxon>Rhabditomorpha</taxon>
        <taxon>Strongyloidea</taxon>
        <taxon>Trichostrongylidae</taxon>
        <taxon>Trichostrongylus</taxon>
    </lineage>
</organism>
<protein>
    <submittedName>
        <fullName evidence="1">Uncharacterized protein</fullName>
    </submittedName>
</protein>
<dbReference type="AlphaFoldDB" id="A0AAN8FQY9"/>
<feature type="non-terminal residue" evidence="1">
    <location>
        <position position="1"/>
    </location>
</feature>